<dbReference type="EMBL" id="MGFH01000103">
    <property type="protein sequence ID" value="OGM05711.1"/>
    <property type="molecule type" value="Genomic_DNA"/>
</dbReference>
<reference evidence="2 3" key="1">
    <citation type="journal article" date="2016" name="Nat. Commun.">
        <title>Thousands of microbial genomes shed light on interconnected biogeochemical processes in an aquifer system.</title>
        <authorList>
            <person name="Anantharaman K."/>
            <person name="Brown C.T."/>
            <person name="Hug L.A."/>
            <person name="Sharon I."/>
            <person name="Castelle C.J."/>
            <person name="Probst A.J."/>
            <person name="Thomas B.C."/>
            <person name="Singh A."/>
            <person name="Wilkins M.J."/>
            <person name="Karaoz U."/>
            <person name="Brodie E.L."/>
            <person name="Williams K.H."/>
            <person name="Hubbard S.S."/>
            <person name="Banfield J.F."/>
        </authorList>
    </citation>
    <scope>NUCLEOTIDE SEQUENCE [LARGE SCALE GENOMIC DNA]</scope>
</reference>
<accession>A0A1F7WSG7</accession>
<dbReference type="PANTHER" id="PTHR41775">
    <property type="entry name" value="SECRETED PROTEIN-RELATED"/>
    <property type="match status" value="1"/>
</dbReference>
<dbReference type="InterPro" id="IPR008757">
    <property type="entry name" value="Peptidase_M6-like_domain"/>
</dbReference>
<gene>
    <name evidence="2" type="ORF">A2008_11665</name>
</gene>
<proteinExistence type="predicted"/>
<dbReference type="GO" id="GO:0008237">
    <property type="term" value="F:metallopeptidase activity"/>
    <property type="evidence" value="ECO:0007669"/>
    <property type="project" value="InterPro"/>
</dbReference>
<dbReference type="NCBIfam" id="TIGR03296">
    <property type="entry name" value="M6dom_TIGR03296"/>
    <property type="match status" value="1"/>
</dbReference>
<dbReference type="PANTHER" id="PTHR41775:SF1">
    <property type="entry name" value="PEPTIDASE M6-LIKE DOMAIN-CONTAINING PROTEIN"/>
    <property type="match status" value="1"/>
</dbReference>
<dbReference type="InterPro" id="IPR024079">
    <property type="entry name" value="MetalloPept_cat_dom_sf"/>
</dbReference>
<name>A0A1F7WSG7_9BACT</name>
<comment type="caution">
    <text evidence="2">The sequence shown here is derived from an EMBL/GenBank/DDBJ whole genome shotgun (WGS) entry which is preliminary data.</text>
</comment>
<organism evidence="2 3">
    <name type="scientific">Candidatus Wallbacteria bacterium GWC2_49_35</name>
    <dbReference type="NCBI Taxonomy" id="1817813"/>
    <lineage>
        <taxon>Bacteria</taxon>
        <taxon>Candidatus Walliibacteriota</taxon>
    </lineage>
</organism>
<feature type="non-terminal residue" evidence="2">
    <location>
        <position position="584"/>
    </location>
</feature>
<dbReference type="Gene3D" id="3.40.390.10">
    <property type="entry name" value="Collagenase (Catalytic Domain)"/>
    <property type="match status" value="1"/>
</dbReference>
<evidence type="ECO:0000313" key="3">
    <source>
        <dbReference type="Proteomes" id="UP000178735"/>
    </source>
</evidence>
<feature type="domain" description="Peptidase M6-like" evidence="1">
    <location>
        <begin position="122"/>
        <end position="318"/>
    </location>
</feature>
<dbReference type="Gene3D" id="2.60.40.4070">
    <property type="match status" value="1"/>
</dbReference>
<protein>
    <recommendedName>
        <fullName evidence="1">Peptidase M6-like domain-containing protein</fullName>
    </recommendedName>
</protein>
<dbReference type="AlphaFoldDB" id="A0A1F7WSG7"/>
<evidence type="ECO:0000259" key="1">
    <source>
        <dbReference type="Pfam" id="PF05547"/>
    </source>
</evidence>
<dbReference type="GO" id="GO:0006508">
    <property type="term" value="P:proteolysis"/>
    <property type="evidence" value="ECO:0007669"/>
    <property type="project" value="InterPro"/>
</dbReference>
<dbReference type="SUPFAM" id="SSF55486">
    <property type="entry name" value="Metalloproteases ('zincins'), catalytic domain"/>
    <property type="match status" value="1"/>
</dbReference>
<dbReference type="Proteomes" id="UP000178735">
    <property type="component" value="Unassembled WGS sequence"/>
</dbReference>
<evidence type="ECO:0000313" key="2">
    <source>
        <dbReference type="EMBL" id="OGM05711.1"/>
    </source>
</evidence>
<dbReference type="STRING" id="1817813.A2008_11665"/>
<dbReference type="Pfam" id="PF05547">
    <property type="entry name" value="Peptidase_M6"/>
    <property type="match status" value="1"/>
</dbReference>
<sequence length="584" mass="62657">MDNFNKMQLNFILLTAVFMFYLFNCLGWHQGAVKKISRPYSLASLKKAPPYPGKILSGTAKASHRAAAGAMRSILNEKVSRSALAAKGTLKLIAVRCEFALETGNPLITGDGKASLSAAAVSANLDKLKNYYSKASYGALSLSIDLAGQVFELPKKMSQYGSGGDAPAVVKSLVSDLVSVSSLDPAAGRSDASKYIDYSSYDAVIAIHAGVGEESDVAGGGAGDTPDDIWSMAFDDLNITLANGGILNYAIVVPESEAQDNNGENGPAGVMCHEFGHLLGLPDLYDADNSSLGAGAWDLMGYGAWRDNGNSPCMISSWSMIQLGYLTPVEVVSNAASLSVAALSDSPAALKVYASSKEKNKNEYFLVENRQKKGVDSFIEGGGILIWHIDDAAGSVESNNVNADETHKRVDLESAEGLDSSNKDRLDYNAAGTKPMSDKDPFYAGYKTVLDAWSNPSSMSYNMTDAPVSIEVLSPKNDIMNVKIGVDNKETPSGVQISKTYFYPNPVSDGFGKIYYFTAFKPDEVKIKIFDRNRRTVLSADHFGRKGHNEFGWNLADDNLNEVPNGTYFYKITAKSAAGEAEKT</sequence>